<evidence type="ECO:0000313" key="5">
    <source>
        <dbReference type="EnsemblMetazoa" id="CapteP200798"/>
    </source>
</evidence>
<evidence type="ECO:0000256" key="1">
    <source>
        <dbReference type="ARBA" id="ARBA00022729"/>
    </source>
</evidence>
<dbReference type="GO" id="GO:0009986">
    <property type="term" value="C:cell surface"/>
    <property type="evidence" value="ECO:0007669"/>
    <property type="project" value="TreeGrafter"/>
</dbReference>
<dbReference type="EnsemblMetazoa" id="CapteT200798">
    <property type="protein sequence ID" value="CapteP200798"/>
    <property type="gene ID" value="CapteG200798"/>
</dbReference>
<evidence type="ECO:0000313" key="4">
    <source>
        <dbReference type="EMBL" id="ELU10485.1"/>
    </source>
</evidence>
<sequence length="1072" mass="118636">MPHNTGAVKMRLLGNPLLALVILTGNLAQAQFDGFPNGKFPIMPPNGPGDLFGSAFGSGEFGFGSGEFGFGSGEFGFGSGEFSGESGEKGNYYSAREETLCKCHAFIISTEGSTFERNECKDATAAKEAICRAKGDAHVVDAIIRCVNYNSVCKILRRIALSDLECLKLENEADLAHRLYMNACKFKDLPWYILASLPEESLRPELQFMEAKDLKNVLLDIADNPRRIPLTLCSHIVVLAEEAENKRIPEMLEGLDSTKFLQLLPFLPELTCFKMTASLTIYAETFSLSTINVIDQLKLNKQNFGCTGKIDANDIADSVASQLETVVRSNLRSSSMYPVDLRVTIDNYEYVDRIISQNNGARQCKMSCGSLMMEQISYLLDLNNRDTLDRLGTLKECMSQGQIADIAGTGDCRDFTMDMFSQTGSRKMFFDTTAACLPSKNLADVNSDDLVRMGCVLLGLPPTQLNMINVGEFCSAVKRLDDCLENEHTPVLMMDYIGRKCGQSLRVADALKMGRAVAHVPRDSLLKMSSSDLGRKDMRENIKGGLAGMKSKPGSGPIAFSVAHKMSLDKIADSEEMSGTLSVTDLKEKLGRLDINALNDKLDLVYTDPKLNEAQNRMIMSEIFNDHLQDGSSTLSYTDIWDLKSTVQGLSRSNMAKFNSSDRYATLGEICQYNGYSGHQPYSGIANTVCAKINKAKRLSCEVPRKHLSTLTKPCHNVLGQTFVPIKTTESIGSLIAKTFDEASDPGELSMAMADIGRLRCVSEQFLESYEERIIGEASVHYFRFGDTLQNLGPLAFHFLPVEMKTSIRRYADFKKLAEHWATLLDGDADAKAEDECCRRDNSDEFNRKLDDLEAAIRRDIVQDIRIQSNLRPMPRGKRDSVQVTGHTCLEIKLLGVAISAMTLDDLNLLTDEDFFDCLPHLGLVEKWSSDIQRSLFDRAIRSIAFGSACNLDSPTLADMGSLNYALTTDQIACLNLDDDSMGILGACSGWSYEQKEAFLRRFMLVKNIVDYSALSATDLVTLGHFLGGIKSNDLGTISRTAYSKKIQTKLSLIHELLTYHKTYESTDSHSI</sequence>
<feature type="signal peptide" evidence="3">
    <location>
        <begin position="1"/>
        <end position="30"/>
    </location>
</feature>
<accession>R7V3U9</accession>
<dbReference type="GO" id="GO:0007160">
    <property type="term" value="P:cell-matrix adhesion"/>
    <property type="evidence" value="ECO:0007669"/>
    <property type="project" value="TreeGrafter"/>
</dbReference>
<reference evidence="4 6" key="2">
    <citation type="journal article" date="2013" name="Nature">
        <title>Insights into bilaterian evolution from three spiralian genomes.</title>
        <authorList>
            <person name="Simakov O."/>
            <person name="Marletaz F."/>
            <person name="Cho S.J."/>
            <person name="Edsinger-Gonzales E."/>
            <person name="Havlak P."/>
            <person name="Hellsten U."/>
            <person name="Kuo D.H."/>
            <person name="Larsson T."/>
            <person name="Lv J."/>
            <person name="Arendt D."/>
            <person name="Savage R."/>
            <person name="Osoegawa K."/>
            <person name="de Jong P."/>
            <person name="Grimwood J."/>
            <person name="Chapman J.A."/>
            <person name="Shapiro H."/>
            <person name="Aerts A."/>
            <person name="Otillar R.P."/>
            <person name="Terry A.Y."/>
            <person name="Boore J.L."/>
            <person name="Grigoriev I.V."/>
            <person name="Lindberg D.R."/>
            <person name="Seaver E.C."/>
            <person name="Weisblat D.A."/>
            <person name="Putnam N.H."/>
            <person name="Rokhsar D.S."/>
        </authorList>
    </citation>
    <scope>NUCLEOTIDE SEQUENCE</scope>
    <source>
        <strain evidence="4 6">I ESC-2004</strain>
    </source>
</reference>
<dbReference type="HOGENOM" id="CLU_287467_0_0_1"/>
<evidence type="ECO:0000256" key="2">
    <source>
        <dbReference type="ARBA" id="ARBA00023180"/>
    </source>
</evidence>
<reference evidence="6" key="1">
    <citation type="submission" date="2012-12" db="EMBL/GenBank/DDBJ databases">
        <authorList>
            <person name="Hellsten U."/>
            <person name="Grimwood J."/>
            <person name="Chapman J.A."/>
            <person name="Shapiro H."/>
            <person name="Aerts A."/>
            <person name="Otillar R.P."/>
            <person name="Terry A.Y."/>
            <person name="Boore J.L."/>
            <person name="Simakov O."/>
            <person name="Marletaz F."/>
            <person name="Cho S.-J."/>
            <person name="Edsinger-Gonzales E."/>
            <person name="Havlak P."/>
            <person name="Kuo D.-H."/>
            <person name="Larsson T."/>
            <person name="Lv J."/>
            <person name="Arendt D."/>
            <person name="Savage R."/>
            <person name="Osoegawa K."/>
            <person name="de Jong P."/>
            <person name="Lindberg D.R."/>
            <person name="Seaver E.C."/>
            <person name="Weisblat D.A."/>
            <person name="Putnam N.H."/>
            <person name="Grigoriev I.V."/>
            <person name="Rokhsar D.S."/>
        </authorList>
    </citation>
    <scope>NUCLEOTIDE SEQUENCE</scope>
    <source>
        <strain evidence="6">I ESC-2004</strain>
    </source>
</reference>
<proteinExistence type="predicted"/>
<keyword evidence="6" id="KW-1185">Reference proteome</keyword>
<dbReference type="EMBL" id="AMQN01006035">
    <property type="status" value="NOT_ANNOTATED_CDS"/>
    <property type="molecule type" value="Genomic_DNA"/>
</dbReference>
<organism evidence="4">
    <name type="scientific">Capitella teleta</name>
    <name type="common">Polychaete worm</name>
    <dbReference type="NCBI Taxonomy" id="283909"/>
    <lineage>
        <taxon>Eukaryota</taxon>
        <taxon>Metazoa</taxon>
        <taxon>Spiralia</taxon>
        <taxon>Lophotrochozoa</taxon>
        <taxon>Annelida</taxon>
        <taxon>Polychaeta</taxon>
        <taxon>Sedentaria</taxon>
        <taxon>Scolecida</taxon>
        <taxon>Capitellidae</taxon>
        <taxon>Capitella</taxon>
    </lineage>
</organism>
<dbReference type="STRING" id="283909.R7V3U9"/>
<dbReference type="EMBL" id="KB297448">
    <property type="protein sequence ID" value="ELU10485.1"/>
    <property type="molecule type" value="Genomic_DNA"/>
</dbReference>
<evidence type="ECO:0000313" key="6">
    <source>
        <dbReference type="Proteomes" id="UP000014760"/>
    </source>
</evidence>
<dbReference type="Proteomes" id="UP000014760">
    <property type="component" value="Unassembled WGS sequence"/>
</dbReference>
<name>R7V3U9_CAPTE</name>
<dbReference type="PANTHER" id="PTHR23412">
    <property type="entry name" value="STEREOCILIN RELATED"/>
    <property type="match status" value="1"/>
</dbReference>
<evidence type="ECO:0000256" key="3">
    <source>
        <dbReference type="SAM" id="SignalP"/>
    </source>
</evidence>
<reference evidence="5" key="3">
    <citation type="submission" date="2015-06" db="UniProtKB">
        <authorList>
            <consortium name="EnsemblMetazoa"/>
        </authorList>
    </citation>
    <scope>IDENTIFICATION</scope>
</reference>
<gene>
    <name evidence="4" type="ORF">CAPTEDRAFT_200798</name>
</gene>
<dbReference type="AlphaFoldDB" id="R7V3U9"/>
<dbReference type="InterPro" id="IPR026664">
    <property type="entry name" value="Stereocilin-rel"/>
</dbReference>
<protein>
    <submittedName>
        <fullName evidence="4 5">Uncharacterized protein</fullName>
    </submittedName>
</protein>
<dbReference type="EMBL" id="AMQN01006034">
    <property type="status" value="NOT_ANNOTATED_CDS"/>
    <property type="molecule type" value="Genomic_DNA"/>
</dbReference>
<keyword evidence="1 3" id="KW-0732">Signal</keyword>
<feature type="chain" id="PRO_5008788710" evidence="3">
    <location>
        <begin position="31"/>
        <end position="1072"/>
    </location>
</feature>
<keyword evidence="2" id="KW-0325">Glycoprotein</keyword>
<dbReference type="PANTHER" id="PTHR23412:SF17">
    <property type="entry name" value="OTOANCORIN"/>
    <property type="match status" value="1"/>
</dbReference>